<protein>
    <recommendedName>
        <fullName evidence="3">DUF4440 domain-containing protein</fullName>
    </recommendedName>
</protein>
<reference evidence="1 2" key="1">
    <citation type="submission" date="2024-02" db="EMBL/GenBank/DDBJ databases">
        <title>First report Erwinia aphidicola in onion in Chile.</title>
        <authorList>
            <person name="Valenzuela M."/>
            <person name="Pena M."/>
            <person name="Dutta B."/>
        </authorList>
    </citation>
    <scope>NUCLEOTIDE SEQUENCE [LARGE SCALE GENOMIC DNA]</scope>
    <source>
        <strain evidence="1 2">QCJ3A</strain>
    </source>
</reference>
<dbReference type="PIRSF" id="PIRSF029394">
    <property type="entry name" value="UCP029394"/>
    <property type="match status" value="1"/>
</dbReference>
<dbReference type="SUPFAM" id="SSF54427">
    <property type="entry name" value="NTF2-like"/>
    <property type="match status" value="1"/>
</dbReference>
<accession>A0ABU8DA59</accession>
<proteinExistence type="predicted"/>
<evidence type="ECO:0000313" key="2">
    <source>
        <dbReference type="Proteomes" id="UP001306592"/>
    </source>
</evidence>
<dbReference type="EMBL" id="JBANEI010000001">
    <property type="protein sequence ID" value="MEI2680412.1"/>
    <property type="molecule type" value="Genomic_DNA"/>
</dbReference>
<dbReference type="RefSeq" id="WP_099753580.1">
    <property type="nucleotide sequence ID" value="NZ_CAKKMT010000008.1"/>
</dbReference>
<organism evidence="1 2">
    <name type="scientific">Erwinia aphidicola</name>
    <dbReference type="NCBI Taxonomy" id="68334"/>
    <lineage>
        <taxon>Bacteria</taxon>
        <taxon>Pseudomonadati</taxon>
        <taxon>Pseudomonadota</taxon>
        <taxon>Gammaproteobacteria</taxon>
        <taxon>Enterobacterales</taxon>
        <taxon>Erwiniaceae</taxon>
        <taxon>Erwinia</taxon>
    </lineage>
</organism>
<evidence type="ECO:0000313" key="1">
    <source>
        <dbReference type="EMBL" id="MEI2680412.1"/>
    </source>
</evidence>
<dbReference type="Gene3D" id="3.10.450.50">
    <property type="match status" value="1"/>
</dbReference>
<dbReference type="InterPro" id="IPR032710">
    <property type="entry name" value="NTF2-like_dom_sf"/>
</dbReference>
<keyword evidence="2" id="KW-1185">Reference proteome</keyword>
<evidence type="ECO:0008006" key="3">
    <source>
        <dbReference type="Google" id="ProtNLM"/>
    </source>
</evidence>
<name>A0ABU8DA59_ERWAP</name>
<comment type="caution">
    <text evidence="1">The sequence shown here is derived from an EMBL/GenBank/DDBJ whole genome shotgun (WGS) entry which is preliminary data.</text>
</comment>
<dbReference type="Proteomes" id="UP001306592">
    <property type="component" value="Unassembled WGS sequence"/>
</dbReference>
<sequence>MSGLAEQASRSVIVLHELIAEVFHGDGSKVPELLAHFAPEFTMVTPGGKMLALADVAALFTRLTGGRQGVVIRIEQCQIISQSDQDVVIHYHELQQQGDVHTHRISLAVIDCSATPPRWRYLQETMVAD</sequence>
<dbReference type="InterPro" id="IPR016918">
    <property type="entry name" value="UCP029394"/>
</dbReference>
<gene>
    <name evidence="1" type="ORF">V8N49_01850</name>
</gene>